<evidence type="ECO:0000313" key="7">
    <source>
        <dbReference type="EMBL" id="AIK96149.1"/>
    </source>
</evidence>
<keyword evidence="3 6" id="KW-0812">Transmembrane</keyword>
<dbReference type="OrthoDB" id="3170849at2"/>
<dbReference type="eggNOG" id="COG0471">
    <property type="taxonomic scope" value="Bacteria"/>
</dbReference>
<evidence type="ECO:0000256" key="2">
    <source>
        <dbReference type="ARBA" id="ARBA00007349"/>
    </source>
</evidence>
<dbReference type="RefSeq" id="WP_038464208.1">
    <property type="nucleotide sequence ID" value="NZ_CP008941.1"/>
</dbReference>
<evidence type="ECO:0000256" key="4">
    <source>
        <dbReference type="ARBA" id="ARBA00022989"/>
    </source>
</evidence>
<dbReference type="NCBIfam" id="TIGR00785">
    <property type="entry name" value="dass"/>
    <property type="match status" value="1"/>
</dbReference>
<dbReference type="STRING" id="91604.ID47_04415"/>
<sequence length="467" mass="51008">MSPIFSFLIPALLGIGLYFYPAPTGMDPQGWHLFAIFVATISGLIFKPLPMGAVALIGLAATVLTGTLKLQPEALSGYGDSIIWLVLYVFFIARGFIKTKLGIRIAYKFVQWFGRSALGMGYSIVATELFIAPFVPSSAARAGGIMYPVVTAISESMGSHPYDASRRKIGAYLHKIAYNGNLITSAMFLTAMAANPMCQSFAASQGVQITWSNWAVAAAVPGLLSLLVLPLFFYFAFPPTQKRFDHAPDLARKKLADMGTMSGQEWLMAGVFALMLGLWIFGEPYGISAATTALLGLCLLLVTKILTWNDVLEEKEAWHTLIWFAILVTMAKYLQIYGVVAWFSTMVSTLVTGMDWMSAFAVLILIYFYSHYFFASNTSHVSAMYAAFLAVAISVGTPPLIAALGFGFCSSLFSSMTHYGASSSAMFFGAGYVDIGTWWRLGFMISVINLIIWFGVGSIWWKAIGLW</sequence>
<feature type="transmembrane region" description="Helical" evidence="6">
    <location>
        <begin position="29"/>
        <end position="46"/>
    </location>
</feature>
<accession>A0A077AVS7</accession>
<comment type="subcellular location">
    <subcellularLocation>
        <location evidence="1">Membrane</location>
        <topology evidence="1">Multi-pass membrane protein</topology>
    </subcellularLocation>
</comment>
<dbReference type="GO" id="GO:0016020">
    <property type="term" value="C:membrane"/>
    <property type="evidence" value="ECO:0007669"/>
    <property type="project" value="UniProtKB-SubCell"/>
</dbReference>
<dbReference type="PANTHER" id="PTHR42826">
    <property type="entry name" value="DICARBOXYLATE TRANSPORTER 2.1, CHLOROPLASTIC"/>
    <property type="match status" value="1"/>
</dbReference>
<evidence type="ECO:0000256" key="5">
    <source>
        <dbReference type="ARBA" id="ARBA00023136"/>
    </source>
</evidence>
<keyword evidence="4 6" id="KW-1133">Transmembrane helix</keyword>
<protein>
    <submittedName>
        <fullName evidence="7">2-oxoglutarate translocator</fullName>
    </submittedName>
</protein>
<evidence type="ECO:0000313" key="8">
    <source>
        <dbReference type="Proteomes" id="UP000028926"/>
    </source>
</evidence>
<keyword evidence="5 6" id="KW-0472">Membrane</keyword>
<dbReference type="GO" id="GO:0022857">
    <property type="term" value="F:transmembrane transporter activity"/>
    <property type="evidence" value="ECO:0007669"/>
    <property type="project" value="InterPro"/>
</dbReference>
<dbReference type="KEGG" id="paca:ID47_04415"/>
<feature type="transmembrane region" description="Helical" evidence="6">
    <location>
        <begin position="77"/>
        <end position="97"/>
    </location>
</feature>
<feature type="transmembrane region" description="Helical" evidence="6">
    <location>
        <begin position="356"/>
        <end position="374"/>
    </location>
</feature>
<dbReference type="Pfam" id="PF00939">
    <property type="entry name" value="Na_sulph_symp"/>
    <property type="match status" value="1"/>
</dbReference>
<gene>
    <name evidence="7" type="ORF">ID47_04415</name>
</gene>
<evidence type="ECO:0000256" key="6">
    <source>
        <dbReference type="SAM" id="Phobius"/>
    </source>
</evidence>
<evidence type="ECO:0000256" key="1">
    <source>
        <dbReference type="ARBA" id="ARBA00004141"/>
    </source>
</evidence>
<dbReference type="PIRSF" id="PIRSF002457">
    <property type="entry name" value="DASS"/>
    <property type="match status" value="1"/>
</dbReference>
<organism evidence="7 8">
    <name type="scientific">Candidatus Odyssella acanthamoebae</name>
    <dbReference type="NCBI Taxonomy" id="91604"/>
    <lineage>
        <taxon>Bacteria</taxon>
        <taxon>Pseudomonadati</taxon>
        <taxon>Pseudomonadota</taxon>
        <taxon>Alphaproteobacteria</taxon>
        <taxon>Holosporales</taxon>
        <taxon>Candidatus Paracaedibacteraceae</taxon>
        <taxon>Candidatus Odyssella</taxon>
    </lineage>
</organism>
<comment type="similarity">
    <text evidence="2">Belongs to the SLC13A/DASS transporter (TC 2.A.47) family. DIT1 subfamily.</text>
</comment>
<feature type="transmembrane region" description="Helical" evidence="6">
    <location>
        <begin position="320"/>
        <end position="344"/>
    </location>
</feature>
<feature type="transmembrane region" description="Helical" evidence="6">
    <location>
        <begin position="176"/>
        <end position="194"/>
    </location>
</feature>
<feature type="transmembrane region" description="Helical" evidence="6">
    <location>
        <begin position="258"/>
        <end position="281"/>
    </location>
</feature>
<reference evidence="7 8" key="1">
    <citation type="submission" date="2014-07" db="EMBL/GenBank/DDBJ databases">
        <title>Comparative genomic insights into amoeba endosymbionts belonging to the families of Holosporaceae and Candidatus Midichloriaceae within Rickettsiales.</title>
        <authorList>
            <person name="Wang Z."/>
            <person name="Wu M."/>
        </authorList>
    </citation>
    <scope>NUCLEOTIDE SEQUENCE [LARGE SCALE GENOMIC DNA]</scope>
    <source>
        <strain evidence="7">PRA3</strain>
    </source>
</reference>
<name>A0A077AVS7_9PROT</name>
<dbReference type="EMBL" id="CP008941">
    <property type="protein sequence ID" value="AIK96149.1"/>
    <property type="molecule type" value="Genomic_DNA"/>
</dbReference>
<feature type="transmembrane region" description="Helical" evidence="6">
    <location>
        <begin position="214"/>
        <end position="237"/>
    </location>
</feature>
<dbReference type="InterPro" id="IPR001898">
    <property type="entry name" value="SLC13A/DASS"/>
</dbReference>
<dbReference type="AlphaFoldDB" id="A0A077AVS7"/>
<evidence type="ECO:0000256" key="3">
    <source>
        <dbReference type="ARBA" id="ARBA00022692"/>
    </source>
</evidence>
<dbReference type="HOGENOM" id="CLU_005170_7_3_5"/>
<dbReference type="InterPro" id="IPR030676">
    <property type="entry name" value="CitT-rel"/>
</dbReference>
<feature type="transmembrane region" description="Helical" evidence="6">
    <location>
        <begin position="438"/>
        <end position="461"/>
    </location>
</feature>
<dbReference type="Proteomes" id="UP000028926">
    <property type="component" value="Chromosome"/>
</dbReference>
<proteinExistence type="inferred from homology"/>
<keyword evidence="8" id="KW-1185">Reference proteome</keyword>
<feature type="transmembrane region" description="Helical" evidence="6">
    <location>
        <begin position="287"/>
        <end position="308"/>
    </location>
</feature>
<feature type="transmembrane region" description="Helical" evidence="6">
    <location>
        <begin position="386"/>
        <end position="413"/>
    </location>
</feature>